<evidence type="ECO:0000256" key="1">
    <source>
        <dbReference type="SAM" id="MobiDB-lite"/>
    </source>
</evidence>
<gene>
    <name evidence="4" type="ORF">PYS61_06460</name>
</gene>
<evidence type="ECO:0000313" key="5">
    <source>
        <dbReference type="Proteomes" id="UP001220478"/>
    </source>
</evidence>
<accession>A0ABY8C8A5</accession>
<proteinExistence type="predicted"/>
<keyword evidence="3" id="KW-0732">Signal</keyword>
<evidence type="ECO:0000313" key="4">
    <source>
        <dbReference type="EMBL" id="WEG35553.1"/>
    </source>
</evidence>
<feature type="region of interest" description="Disordered" evidence="1">
    <location>
        <begin position="79"/>
        <end position="103"/>
    </location>
</feature>
<feature type="chain" id="PRO_5045426574" description="Surface protein" evidence="3">
    <location>
        <begin position="28"/>
        <end position="714"/>
    </location>
</feature>
<dbReference type="Proteomes" id="UP001220478">
    <property type="component" value="Chromosome"/>
</dbReference>
<organism evidence="4 5">
    <name type="scientific">Amygdalobacter indicium</name>
    <dbReference type="NCBI Taxonomy" id="3029272"/>
    <lineage>
        <taxon>Bacteria</taxon>
        <taxon>Bacillati</taxon>
        <taxon>Bacillota</taxon>
        <taxon>Clostridia</taxon>
        <taxon>Eubacteriales</taxon>
        <taxon>Oscillospiraceae</taxon>
        <taxon>Amygdalobacter</taxon>
    </lineage>
</organism>
<name>A0ABY8C8A5_9FIRM</name>
<evidence type="ECO:0000256" key="2">
    <source>
        <dbReference type="SAM" id="Phobius"/>
    </source>
</evidence>
<keyword evidence="2" id="KW-1133">Transmembrane helix</keyword>
<dbReference type="EMBL" id="CP118868">
    <property type="protein sequence ID" value="WEG35553.1"/>
    <property type="molecule type" value="Genomic_DNA"/>
</dbReference>
<sequence length="714" mass="79551">MFIKRVTAVALAAFLLFSSVILQQVAAADTASLTAASAADSTLQPDVAEASNSTALPAEGAAKPDRATVGLTPLEKKLEPATVKEAANKPEAASNEEKKNNYYSPRTLPEKALQQQRSAQINLNTAHDPAGDALPPWRDKLEDADVMKMQGCEAIADDAKKLVIIRPKNGAKEGIITRLDPGKSVSNDDITSGNATQADKDYYDFFSARNAEAEAIEKFIAEHPGYTLQFEGRIYFYKALTRGKEPRDANVHSFLQRNKLASLGNIGDVNVRFMTSAYALLKNDTEIKDIKELSKWKFQTNHNADFARYFQGMKSLTGYTDFSNWQSGFNIAYMESMFQNAGTDDFVLNFSNLNLYFKDGSLYKKTNLQNTFAGLRGVLVANNWKVDFEYTKRNTTRHVNALIASKNTKTEKGRTKLINKLSLKDPNLFGQTEEQTKNDYILKNLVVTDNPDLLELGAKAKYYKEITITYKDKTETLQLPACYDSRVNENFETDTSKPASGDYMKIVKHQVDKAIQAKEQEMRQKYNIPADMQLFPTQKITFTPTSLFQNYKIDYPPADVQMEAQPPEQTVYEGQEINQIKITVTSQKEENLPTFAFDQAWQTELAKIGLKFTPAAPDPNNRKVLAAGTISGIIKDNSLQQELDSKGAKTYQITVTGKTTSGKEIKCEQTLKITVTRQIAVGNKPETSGKLSLYLVAVGLLSLLLFSGRKVLRN</sequence>
<evidence type="ECO:0000256" key="3">
    <source>
        <dbReference type="SAM" id="SignalP"/>
    </source>
</evidence>
<keyword evidence="2" id="KW-0472">Membrane</keyword>
<feature type="transmembrane region" description="Helical" evidence="2">
    <location>
        <begin position="691"/>
        <end position="708"/>
    </location>
</feature>
<reference evidence="4 5" key="1">
    <citation type="submission" date="2023-02" db="EMBL/GenBank/DDBJ databases">
        <title>Novel Oscillospiraceae bacterial genomes.</title>
        <authorList>
            <person name="Srinivasan S."/>
            <person name="Austin M.N."/>
            <person name="Fiedler T.L."/>
            <person name="Strenk S.M."/>
            <person name="Agnew K.J."/>
            <person name="Nagana Gowda G.A."/>
            <person name="Raftery D."/>
            <person name="Beamer M.A."/>
            <person name="Achilles S.L."/>
            <person name="Wiesenfeld H.C."/>
            <person name="Fredricks D.N."/>
            <person name="Hillier S.L."/>
        </authorList>
    </citation>
    <scope>NUCLEOTIDE SEQUENCE [LARGE SCALE GENOMIC DNA]</scope>
    <source>
        <strain evidence="4 5">CHIC02 1186E3-8</strain>
    </source>
</reference>
<dbReference type="RefSeq" id="WP_315571667.1">
    <property type="nucleotide sequence ID" value="NZ_CP118868.1"/>
</dbReference>
<protein>
    <recommendedName>
        <fullName evidence="6">Surface protein</fullName>
    </recommendedName>
</protein>
<feature type="signal peptide" evidence="3">
    <location>
        <begin position="1"/>
        <end position="27"/>
    </location>
</feature>
<evidence type="ECO:0008006" key="6">
    <source>
        <dbReference type="Google" id="ProtNLM"/>
    </source>
</evidence>
<keyword evidence="5" id="KW-1185">Reference proteome</keyword>
<keyword evidence="2" id="KW-0812">Transmembrane</keyword>